<dbReference type="InterPro" id="IPR027385">
    <property type="entry name" value="Beta-barrel_OMP"/>
</dbReference>
<reference evidence="4 5" key="1">
    <citation type="journal article" date="2023" name="Antonie Van Leeuwenhoek">
        <title>Mesoterricola silvestris gen. nov., sp. nov., Mesoterricola sediminis sp. nov., Geothrix oryzae sp. nov., Geothrix edaphica sp. nov., Geothrix rubra sp. nov., and Geothrix limicola sp. nov., six novel members of Acidobacteriota isolated from soils.</title>
        <authorList>
            <person name="Itoh H."/>
            <person name="Sugisawa Y."/>
            <person name="Mise K."/>
            <person name="Xu Z."/>
            <person name="Kuniyasu M."/>
            <person name="Ushijima N."/>
            <person name="Kawano K."/>
            <person name="Kobayashi E."/>
            <person name="Shiratori Y."/>
            <person name="Masuda Y."/>
            <person name="Senoo K."/>
        </authorList>
    </citation>
    <scope>NUCLEOTIDE SEQUENCE [LARGE SCALE GENOMIC DNA]</scope>
    <source>
        <strain evidence="4 5">Red803</strain>
    </source>
</reference>
<dbReference type="SUPFAM" id="SSF56935">
    <property type="entry name" value="Porins"/>
    <property type="match status" value="1"/>
</dbReference>
<dbReference type="Pfam" id="PF13505">
    <property type="entry name" value="OMP_b-brl"/>
    <property type="match status" value="1"/>
</dbReference>
<evidence type="ECO:0000259" key="3">
    <source>
        <dbReference type="Pfam" id="PF13505"/>
    </source>
</evidence>
<name>A0ABQ5Q5B1_9BACT</name>
<dbReference type="RefSeq" id="WP_285723687.1">
    <property type="nucleotide sequence ID" value="NZ_BSDD01000002.1"/>
</dbReference>
<dbReference type="Proteomes" id="UP001165089">
    <property type="component" value="Unassembled WGS sequence"/>
</dbReference>
<keyword evidence="1 2" id="KW-0732">Signal</keyword>
<comment type="caution">
    <text evidence="4">The sequence shown here is derived from an EMBL/GenBank/DDBJ whole genome shotgun (WGS) entry which is preliminary data.</text>
</comment>
<feature type="signal peptide" evidence="2">
    <location>
        <begin position="1"/>
        <end position="20"/>
    </location>
</feature>
<evidence type="ECO:0000256" key="1">
    <source>
        <dbReference type="ARBA" id="ARBA00022729"/>
    </source>
</evidence>
<dbReference type="Gene3D" id="2.40.160.20">
    <property type="match status" value="1"/>
</dbReference>
<organism evidence="4 5">
    <name type="scientific">Geothrix rubra</name>
    <dbReference type="NCBI Taxonomy" id="2927977"/>
    <lineage>
        <taxon>Bacteria</taxon>
        <taxon>Pseudomonadati</taxon>
        <taxon>Acidobacteriota</taxon>
        <taxon>Holophagae</taxon>
        <taxon>Holophagales</taxon>
        <taxon>Holophagaceae</taxon>
        <taxon>Geothrix</taxon>
    </lineage>
</organism>
<dbReference type="EMBL" id="BSDD01000002">
    <property type="protein sequence ID" value="GLH69673.1"/>
    <property type="molecule type" value="Genomic_DNA"/>
</dbReference>
<evidence type="ECO:0000256" key="2">
    <source>
        <dbReference type="SAM" id="SignalP"/>
    </source>
</evidence>
<evidence type="ECO:0000313" key="4">
    <source>
        <dbReference type="EMBL" id="GLH69673.1"/>
    </source>
</evidence>
<evidence type="ECO:0000313" key="5">
    <source>
        <dbReference type="Proteomes" id="UP001165089"/>
    </source>
</evidence>
<proteinExistence type="predicted"/>
<feature type="domain" description="Outer membrane protein beta-barrel" evidence="3">
    <location>
        <begin position="10"/>
        <end position="182"/>
    </location>
</feature>
<protein>
    <recommendedName>
        <fullName evidence="3">Outer membrane protein beta-barrel domain-containing protein</fullName>
    </recommendedName>
</protein>
<keyword evidence="5" id="KW-1185">Reference proteome</keyword>
<sequence>MNLKRLIALPLMVLPLCAQSVDEGNPFEVTATATIGNSDLNKMVRSNNLAGFSVGFAFRTELKPGLNTRLHLALMSLRGKDKTGLENANRPHVNGGLDIMQDVNRWTFFGGLTLTQWKQNTNTATDANFTGANATNGVKLGYRIGSEYAFTPQVRGTLSFNQAEFNKVLNPSWWALGVTYRFGK</sequence>
<feature type="chain" id="PRO_5045670038" description="Outer membrane protein beta-barrel domain-containing protein" evidence="2">
    <location>
        <begin position="21"/>
        <end position="184"/>
    </location>
</feature>
<accession>A0ABQ5Q5B1</accession>
<gene>
    <name evidence="4" type="ORF">GETHPA_12060</name>
</gene>